<name>A0AAU8IFG7_9BACL</name>
<accession>A0AAU8IFG7</accession>
<dbReference type="SUPFAM" id="SSF54001">
    <property type="entry name" value="Cysteine proteinases"/>
    <property type="match status" value="1"/>
</dbReference>
<keyword evidence="3 4" id="KW-0788">Thiol protease</keyword>
<dbReference type="AlphaFoldDB" id="A0AAU8IFG7"/>
<dbReference type="Pfam" id="PF03051">
    <property type="entry name" value="Peptidase_C1_2"/>
    <property type="match status" value="1"/>
</dbReference>
<dbReference type="CDD" id="cd00585">
    <property type="entry name" value="Peptidase_C1B"/>
    <property type="match status" value="1"/>
</dbReference>
<evidence type="ECO:0000313" key="6">
    <source>
        <dbReference type="EMBL" id="XCJ17051.1"/>
    </source>
</evidence>
<keyword evidence="2 4" id="KW-0378">Hydrolase</keyword>
<dbReference type="RefSeq" id="WP_353948369.1">
    <property type="nucleotide sequence ID" value="NZ_CP159510.1"/>
</dbReference>
<dbReference type="PIRSF" id="PIRSF005700">
    <property type="entry name" value="PepC"/>
    <property type="match status" value="1"/>
</dbReference>
<dbReference type="InterPro" id="IPR000169">
    <property type="entry name" value="Pept_cys_AS"/>
</dbReference>
<dbReference type="InterPro" id="IPR038765">
    <property type="entry name" value="Papain-like_cys_pep_sf"/>
</dbReference>
<dbReference type="EMBL" id="CP159510">
    <property type="protein sequence ID" value="XCJ17051.1"/>
    <property type="molecule type" value="Genomic_DNA"/>
</dbReference>
<dbReference type="GO" id="GO:0005737">
    <property type="term" value="C:cytoplasm"/>
    <property type="evidence" value="ECO:0007669"/>
    <property type="project" value="TreeGrafter"/>
</dbReference>
<dbReference type="PROSITE" id="PS00139">
    <property type="entry name" value="THIOL_PROTEASE_CYS"/>
    <property type="match status" value="1"/>
</dbReference>
<dbReference type="InterPro" id="IPR025660">
    <property type="entry name" value="Pept_his_AS"/>
</dbReference>
<sequence>MSHPLTSQEIKALHNHFADHPSSAVIQRAVMRSGVFEASYNPEARKKLNRVFSVEVETGEVTNQRNSGRCWMFATLNTLRHQFAKKYKVKDFELSQAYLYFWDKIERANIFYEKILRTAEKEANDREVRFYLTELDGPAGDGGQWAMAAGLIQKYGVVPAYAMPETFNTNDTTGFRETLNLKLRRDAKILRQLKQDGADESELSGQRHKMLEEVYRMTAMAVGEPPATFDLEYRDDDKKHHLKKNLTPTAFLHDYFDMDLDDYVVLTNSPDKELNKSYSMPAQDNIIEGKPIIFVNVEMDALRKAAVAQLKDGQTVWFGNDVLKQMNRKEGLLDTELYKTGELFDVDLTMSKADRLRYGEASVSHAMTLTGVDLDGEKVRQWKVENSWGEKNGEKGYFVMSDSWFEAFTYEVVVRRKYLTETQRKIADMEPVQLAPWDSLA</sequence>
<dbReference type="GO" id="GO:0009636">
    <property type="term" value="P:response to toxic substance"/>
    <property type="evidence" value="ECO:0007669"/>
    <property type="project" value="TreeGrafter"/>
</dbReference>
<protein>
    <recommendedName>
        <fullName evidence="4">Aminopeptidase</fullName>
    </recommendedName>
</protein>
<gene>
    <name evidence="6" type="ORF">ABNN70_00400</name>
</gene>
<dbReference type="PANTHER" id="PTHR10363">
    <property type="entry name" value="BLEOMYCIN HYDROLASE"/>
    <property type="match status" value="1"/>
</dbReference>
<evidence type="ECO:0000256" key="1">
    <source>
        <dbReference type="ARBA" id="ARBA00022670"/>
    </source>
</evidence>
<dbReference type="GO" id="GO:0006508">
    <property type="term" value="P:proteolysis"/>
    <property type="evidence" value="ECO:0007669"/>
    <property type="project" value="UniProtKB-KW"/>
</dbReference>
<dbReference type="PANTHER" id="PTHR10363:SF2">
    <property type="entry name" value="BLEOMYCIN HYDROLASE"/>
    <property type="match status" value="1"/>
</dbReference>
<evidence type="ECO:0000256" key="4">
    <source>
        <dbReference type="PIRNR" id="PIRNR005700"/>
    </source>
</evidence>
<keyword evidence="4" id="KW-0031">Aminopeptidase</keyword>
<dbReference type="Gene3D" id="3.90.70.10">
    <property type="entry name" value="Cysteine proteinases"/>
    <property type="match status" value="1"/>
</dbReference>
<evidence type="ECO:0000256" key="3">
    <source>
        <dbReference type="ARBA" id="ARBA00022807"/>
    </source>
</evidence>
<feature type="active site" evidence="5">
    <location>
        <position position="365"/>
    </location>
</feature>
<dbReference type="PROSITE" id="PS00639">
    <property type="entry name" value="THIOL_PROTEASE_HIS"/>
    <property type="match status" value="1"/>
</dbReference>
<dbReference type="GO" id="GO:0043418">
    <property type="term" value="P:homocysteine catabolic process"/>
    <property type="evidence" value="ECO:0007669"/>
    <property type="project" value="TreeGrafter"/>
</dbReference>
<comment type="similarity">
    <text evidence="4">Belongs to the peptidase C1 family.</text>
</comment>
<dbReference type="InterPro" id="IPR004134">
    <property type="entry name" value="Peptidase_C1B"/>
</dbReference>
<evidence type="ECO:0000256" key="5">
    <source>
        <dbReference type="PIRSR" id="PIRSR005700-1"/>
    </source>
</evidence>
<feature type="active site" evidence="5">
    <location>
        <position position="70"/>
    </location>
</feature>
<organism evidence="6">
    <name type="scientific">Sporolactobacillus sp. Y61</name>
    <dbReference type="NCBI Taxonomy" id="3160863"/>
    <lineage>
        <taxon>Bacteria</taxon>
        <taxon>Bacillati</taxon>
        <taxon>Bacillota</taxon>
        <taxon>Bacilli</taxon>
        <taxon>Bacillales</taxon>
        <taxon>Sporolactobacillaceae</taxon>
        <taxon>Sporolactobacillus</taxon>
    </lineage>
</organism>
<reference evidence="6" key="1">
    <citation type="submission" date="2024-06" db="EMBL/GenBank/DDBJ databases">
        <authorList>
            <person name="Fan A."/>
            <person name="Zhang F.Y."/>
            <person name="Zhang L."/>
        </authorList>
    </citation>
    <scope>NUCLEOTIDE SEQUENCE</scope>
    <source>
        <strain evidence="6">Y61</strain>
    </source>
</reference>
<dbReference type="GO" id="GO:0070005">
    <property type="term" value="F:cysteine-type aminopeptidase activity"/>
    <property type="evidence" value="ECO:0007669"/>
    <property type="project" value="InterPro"/>
</dbReference>
<proteinExistence type="inferred from homology"/>
<evidence type="ECO:0000256" key="2">
    <source>
        <dbReference type="ARBA" id="ARBA00022801"/>
    </source>
</evidence>
<feature type="active site" evidence="5">
    <location>
        <position position="386"/>
    </location>
</feature>
<keyword evidence="1 4" id="KW-0645">Protease</keyword>